<reference evidence="1 2" key="1">
    <citation type="submission" date="2020-03" db="EMBL/GenBank/DDBJ databases">
        <title>Whole genome shotgun sequence of Phytohabitans rumicis NBRC 108638.</title>
        <authorList>
            <person name="Komaki H."/>
            <person name="Tamura T."/>
        </authorList>
    </citation>
    <scope>NUCLEOTIDE SEQUENCE [LARGE SCALE GENOMIC DNA]</scope>
    <source>
        <strain evidence="1 2">NBRC 108638</strain>
    </source>
</reference>
<dbReference type="Proteomes" id="UP000482960">
    <property type="component" value="Unassembled WGS sequence"/>
</dbReference>
<accession>A0A6V8KQB5</accession>
<organism evidence="1 2">
    <name type="scientific">Phytohabitans rumicis</name>
    <dbReference type="NCBI Taxonomy" id="1076125"/>
    <lineage>
        <taxon>Bacteria</taxon>
        <taxon>Bacillati</taxon>
        <taxon>Actinomycetota</taxon>
        <taxon>Actinomycetes</taxon>
        <taxon>Micromonosporales</taxon>
        <taxon>Micromonosporaceae</taxon>
    </lineage>
</organism>
<name>A0A6V8KQB5_9ACTN</name>
<proteinExistence type="predicted"/>
<evidence type="ECO:0000313" key="2">
    <source>
        <dbReference type="Proteomes" id="UP000482960"/>
    </source>
</evidence>
<gene>
    <name evidence="1" type="ORF">Prum_010250</name>
</gene>
<comment type="caution">
    <text evidence="1">The sequence shown here is derived from an EMBL/GenBank/DDBJ whole genome shotgun (WGS) entry which is preliminary data.</text>
</comment>
<evidence type="ECO:0000313" key="1">
    <source>
        <dbReference type="EMBL" id="GFJ87383.1"/>
    </source>
</evidence>
<dbReference type="AlphaFoldDB" id="A0A6V8KQB5"/>
<sequence length="77" mass="8417">MDRSNAEAGVAHTVAPMKAIQTATTAITRRSMLMRFLMTYSFGRGIVPRHTVAVGAETELKRKPKMVRSSPVSRANA</sequence>
<dbReference type="EMBL" id="BLPG01000001">
    <property type="protein sequence ID" value="GFJ87383.1"/>
    <property type="molecule type" value="Genomic_DNA"/>
</dbReference>
<protein>
    <submittedName>
        <fullName evidence="1">Uncharacterized protein</fullName>
    </submittedName>
</protein>
<keyword evidence="2" id="KW-1185">Reference proteome</keyword>
<reference evidence="1 2" key="2">
    <citation type="submission" date="2020-03" db="EMBL/GenBank/DDBJ databases">
        <authorList>
            <person name="Ichikawa N."/>
            <person name="Kimura A."/>
            <person name="Kitahashi Y."/>
            <person name="Uohara A."/>
        </authorList>
    </citation>
    <scope>NUCLEOTIDE SEQUENCE [LARGE SCALE GENOMIC DNA]</scope>
    <source>
        <strain evidence="1 2">NBRC 108638</strain>
    </source>
</reference>